<dbReference type="PANTHER" id="PTHR45766:SF3">
    <property type="entry name" value="DNA ANNEALING HELICASE AND ENDONUCLEASE ZRANB3"/>
    <property type="match status" value="1"/>
</dbReference>
<dbReference type="SMART" id="SM00490">
    <property type="entry name" value="HELICc"/>
    <property type="match status" value="1"/>
</dbReference>
<dbReference type="GO" id="GO:0006281">
    <property type="term" value="P:DNA repair"/>
    <property type="evidence" value="ECO:0007669"/>
    <property type="project" value="TreeGrafter"/>
</dbReference>
<evidence type="ECO:0000259" key="6">
    <source>
        <dbReference type="PROSITE" id="PS51192"/>
    </source>
</evidence>
<dbReference type="GO" id="GO:0016787">
    <property type="term" value="F:hydrolase activity"/>
    <property type="evidence" value="ECO:0007669"/>
    <property type="project" value="UniProtKB-KW"/>
</dbReference>
<dbReference type="Gene3D" id="3.90.1720.10">
    <property type="entry name" value="endopeptidase domain like (from Nostoc punctiforme)"/>
    <property type="match status" value="1"/>
</dbReference>
<dbReference type="CDD" id="cd18793">
    <property type="entry name" value="SF2_C_SNF"/>
    <property type="match status" value="1"/>
</dbReference>
<dbReference type="InterPro" id="IPR014001">
    <property type="entry name" value="Helicase_ATP-bd"/>
</dbReference>
<evidence type="ECO:0000259" key="7">
    <source>
        <dbReference type="PROSITE" id="PS51194"/>
    </source>
</evidence>
<dbReference type="SMART" id="SM00487">
    <property type="entry name" value="DEXDc"/>
    <property type="match status" value="1"/>
</dbReference>
<dbReference type="PANTHER" id="PTHR45766">
    <property type="entry name" value="DNA ANNEALING HELICASE AND ENDONUCLEASE ZRANB3 FAMILY MEMBER"/>
    <property type="match status" value="1"/>
</dbReference>
<keyword evidence="1" id="KW-0547">Nucleotide-binding</keyword>
<feature type="coiled-coil region" evidence="5">
    <location>
        <begin position="403"/>
        <end position="430"/>
    </location>
</feature>
<dbReference type="InterPro" id="IPR049730">
    <property type="entry name" value="SNF2/RAD54-like_C"/>
</dbReference>
<dbReference type="Gene3D" id="3.40.50.10810">
    <property type="entry name" value="Tandem AAA-ATPase domain"/>
    <property type="match status" value="1"/>
</dbReference>
<protein>
    <submittedName>
        <fullName evidence="8">Chromatin remodeling complex ATPase</fullName>
    </submittedName>
</protein>
<proteinExistence type="predicted"/>
<name>A0A8S5UF31_9CAUD</name>
<dbReference type="Pfam" id="PF00271">
    <property type="entry name" value="Helicase_C"/>
    <property type="match status" value="1"/>
</dbReference>
<sequence>MPIFVDDTEAVNEKVNSFSAFISTKIIIDEKENKIFIKGINYDKFLIRIKDMYETKSVNKLFTKNYTPFTQKLWEKKKIPGYKRKVTNLEVDLFFASELYNILMQLADYYNLRYYRRMAEYIKKNTYLDNLDKNIDVKVDINRLNSILNEDYKPKDFQEEFIKKYFEYKEIYDLDGYILSFDQGLGKTFTAACISELIHPDQTIIVCMNTLKENWANELRLYFKKYNDIERFKREVYVYGVSKPKEYSNDTRYIIVNNESINKIFPLVKNTNSTMIIVDECQNFRNLDSLQTKNMLKLKQITKSKDNLMMSGTPIKANPSEIVPAMMMIDRTFTLDLAKLYIKAFTSNTDTLSDVVQTRFNRTIYRKTKDQVLDLPSKTVTNFKLEYKDEDPYLMINVKKKVADRFQEILESYKDEVDSVKDEFRETTLKYSSQDRTTTLDYIKFVDKGQDYESVHDSLYDLYDGFIKNNVYPNIKDKDELKRYKYVVSVYVYITQKCFFLAMGEVLPKIKAKAFNELYDNNKDLIYKMINNNPKKTVIFSTIVEVVDHICDDLNKNDIKAVKITGSVKNRMNIINQFREDDTVDVLVATSQTMGTGVTLVEANQMMVFCPPYRKADFDQACDRIYRIGQTHPVNIYNIIGSTSSKDITTRMTDILDWSDQMVSSVLDNIVNEEALIEKYKGEDTNMIMFEEAIYDSKHTEPVYIVLMHTGTMLANTIKAVTKDEFSHSCISFTSKLDPMFSFGNKKTSYIAGQPGFVQQNTKDEFFKKKKSVYEIYVMFVSKSQKQKMIDRLKWFKEKDKYLGYDIIGLIKYKLGISSDDNLKKWFCSRFVAELLGQAEDLGRDASLFSPQDFKNDLNFISLVNKGDDLYNYDYKVTERNLKKIKEGDYSYNESDANMGIIEKALLEMDNTDDIKESTLLTETLEDFLNNGMTVSESLALNEATLSSKERKSLPDKTFGLPEKRKFPLNDYDHVILAIKFFNRCDKKDQEELAKNIIKAMKVYKVPTDKIGKNNKLRNYINGSLKEFAIHEGLLSKYKTEKREITPKVSKKEAANKMVNYLNSLLNGKYKQFKKYIEIAIDDKYITNFIKDSDSRYVHIDLYYFNVPEKDQDIQIISYGKCKTFDDYEDKLPKNMIDDLFGDLEKFAKNLSGDGVYDVYSIPDQGWSLEGTVGFDYTKKYETVKVNKKTGEVMKESVLDEGLFKKDPYKDTIKKYRKYNPSRPDCDKTMKDIENTLVNDIAKNIRTKLIKVENNEDDTVSVIFKTDKVSGLNKRCFDAVIRSKGVTLLNESYKLITVKYKDCILLVSTSDEDDDDIESIFRIDLSVLYCKEYSDACKISISSIEVLCKNVNITYTSLVNPAFVSFSVAGGGNAYTDKYPNIEKNTGCKIIPKAFAIYVFSNNAIHESVGVPVVGLTSKTPVIVDNMYNNAFTSLEMDEEIIRNCMMSSTKALLNKEDKFYVPYIPYIQESLNIDPNIGFYRDRNGIFVMNENTKLRSPSYNDVDDIDDRTILYVTYGELNDSKLNDL</sequence>
<evidence type="ECO:0000256" key="5">
    <source>
        <dbReference type="SAM" id="Coils"/>
    </source>
</evidence>
<dbReference type="InterPro" id="IPR027417">
    <property type="entry name" value="P-loop_NTPase"/>
</dbReference>
<dbReference type="GO" id="GO:0004520">
    <property type="term" value="F:DNA endonuclease activity"/>
    <property type="evidence" value="ECO:0007669"/>
    <property type="project" value="TreeGrafter"/>
</dbReference>
<keyword evidence="3" id="KW-0347">Helicase</keyword>
<dbReference type="GO" id="GO:0005524">
    <property type="term" value="F:ATP binding"/>
    <property type="evidence" value="ECO:0007669"/>
    <property type="project" value="UniProtKB-KW"/>
</dbReference>
<keyword evidence="4" id="KW-0067">ATP-binding</keyword>
<keyword evidence="2" id="KW-0378">Hydrolase</keyword>
<accession>A0A8S5UF31</accession>
<dbReference type="PROSITE" id="PS51192">
    <property type="entry name" value="HELICASE_ATP_BIND_1"/>
    <property type="match status" value="1"/>
</dbReference>
<evidence type="ECO:0000256" key="4">
    <source>
        <dbReference type="ARBA" id="ARBA00022840"/>
    </source>
</evidence>
<dbReference type="InterPro" id="IPR038718">
    <property type="entry name" value="SNF2-like_sf"/>
</dbReference>
<dbReference type="PROSITE" id="PS51194">
    <property type="entry name" value="HELICASE_CTER"/>
    <property type="match status" value="1"/>
</dbReference>
<feature type="domain" description="Helicase C-terminal" evidence="7">
    <location>
        <begin position="521"/>
        <end position="678"/>
    </location>
</feature>
<dbReference type="Gene3D" id="3.40.50.300">
    <property type="entry name" value="P-loop containing nucleotide triphosphate hydrolases"/>
    <property type="match status" value="1"/>
</dbReference>
<organism evidence="8">
    <name type="scientific">Myoviridae sp. ctcyQ27</name>
    <dbReference type="NCBI Taxonomy" id="2825139"/>
    <lineage>
        <taxon>Viruses</taxon>
        <taxon>Duplodnaviria</taxon>
        <taxon>Heunggongvirae</taxon>
        <taxon>Uroviricota</taxon>
        <taxon>Caudoviricetes</taxon>
    </lineage>
</organism>
<dbReference type="EMBL" id="BK016080">
    <property type="protein sequence ID" value="DAF93085.1"/>
    <property type="molecule type" value="Genomic_DNA"/>
</dbReference>
<dbReference type="GO" id="GO:0031297">
    <property type="term" value="P:replication fork processing"/>
    <property type="evidence" value="ECO:0007669"/>
    <property type="project" value="TreeGrafter"/>
</dbReference>
<keyword evidence="5" id="KW-0175">Coiled coil</keyword>
<dbReference type="SUPFAM" id="SSF52540">
    <property type="entry name" value="P-loop containing nucleoside triphosphate hydrolases"/>
    <property type="match status" value="2"/>
</dbReference>
<evidence type="ECO:0000256" key="2">
    <source>
        <dbReference type="ARBA" id="ARBA00022801"/>
    </source>
</evidence>
<dbReference type="GO" id="GO:0004386">
    <property type="term" value="F:helicase activity"/>
    <property type="evidence" value="ECO:0007669"/>
    <property type="project" value="UniProtKB-KW"/>
</dbReference>
<evidence type="ECO:0000256" key="1">
    <source>
        <dbReference type="ARBA" id="ARBA00022741"/>
    </source>
</evidence>
<reference evidence="8" key="1">
    <citation type="journal article" date="2021" name="Proc. Natl. Acad. Sci. U.S.A.">
        <title>A Catalog of Tens of Thousands of Viruses from Human Metagenomes Reveals Hidden Associations with Chronic Diseases.</title>
        <authorList>
            <person name="Tisza M.J."/>
            <person name="Buck C.B."/>
        </authorList>
    </citation>
    <scope>NUCLEOTIDE SEQUENCE</scope>
    <source>
        <strain evidence="8">CtcyQ27</strain>
    </source>
</reference>
<dbReference type="Pfam" id="PF00176">
    <property type="entry name" value="SNF2-rel_dom"/>
    <property type="match status" value="1"/>
</dbReference>
<feature type="domain" description="Helicase ATP-binding" evidence="6">
    <location>
        <begin position="168"/>
        <end position="332"/>
    </location>
</feature>
<evidence type="ECO:0000256" key="3">
    <source>
        <dbReference type="ARBA" id="ARBA00022806"/>
    </source>
</evidence>
<evidence type="ECO:0000313" key="8">
    <source>
        <dbReference type="EMBL" id="DAF93085.1"/>
    </source>
</evidence>
<dbReference type="InterPro" id="IPR001650">
    <property type="entry name" value="Helicase_C-like"/>
</dbReference>
<dbReference type="InterPro" id="IPR000330">
    <property type="entry name" value="SNF2_N"/>
</dbReference>